<dbReference type="PROSITE" id="PS50234">
    <property type="entry name" value="VWFA"/>
    <property type="match status" value="3"/>
</dbReference>
<protein>
    <submittedName>
        <fullName evidence="3">Uncharacterized protein</fullName>
    </submittedName>
</protein>
<dbReference type="InterPro" id="IPR002035">
    <property type="entry name" value="VWF_A"/>
</dbReference>
<dbReference type="Pfam" id="PF02469">
    <property type="entry name" value="Fasciclin"/>
    <property type="match status" value="2"/>
</dbReference>
<dbReference type="AlphaFoldDB" id="A0A7M5WJA5"/>
<organism evidence="3 4">
    <name type="scientific">Clytia hemisphaerica</name>
    <dbReference type="NCBI Taxonomy" id="252671"/>
    <lineage>
        <taxon>Eukaryota</taxon>
        <taxon>Metazoa</taxon>
        <taxon>Cnidaria</taxon>
        <taxon>Hydrozoa</taxon>
        <taxon>Hydroidolina</taxon>
        <taxon>Leptothecata</taxon>
        <taxon>Obeliida</taxon>
        <taxon>Clytiidae</taxon>
        <taxon>Clytia</taxon>
    </lineage>
</organism>
<dbReference type="PROSITE" id="PS50213">
    <property type="entry name" value="FAS1"/>
    <property type="match status" value="2"/>
</dbReference>
<name>A0A7M5WJA5_9CNID</name>
<reference evidence="3" key="1">
    <citation type="submission" date="2021-01" db="UniProtKB">
        <authorList>
            <consortium name="EnsemblMetazoa"/>
        </authorList>
    </citation>
    <scope>IDENTIFICATION</scope>
</reference>
<feature type="domain" description="VWFA" evidence="2">
    <location>
        <begin position="447"/>
        <end position="624"/>
    </location>
</feature>
<feature type="domain" description="VWFA" evidence="2">
    <location>
        <begin position="20"/>
        <end position="197"/>
    </location>
</feature>
<dbReference type="OrthoDB" id="6132730at2759"/>
<dbReference type="EnsemblMetazoa" id="CLYHEMT004012.2">
    <property type="protein sequence ID" value="CLYHEMP004012.2"/>
    <property type="gene ID" value="CLYHEMG004012"/>
</dbReference>
<dbReference type="PANTHER" id="PTHR24020:SF20">
    <property type="entry name" value="PH DOMAIN-CONTAINING PROTEIN"/>
    <property type="match status" value="1"/>
</dbReference>
<feature type="domain" description="FAS1" evidence="1">
    <location>
        <begin position="756"/>
        <end position="887"/>
    </location>
</feature>
<feature type="domain" description="VWFA" evidence="2">
    <location>
        <begin position="222"/>
        <end position="429"/>
    </location>
</feature>
<evidence type="ECO:0000313" key="3">
    <source>
        <dbReference type="EnsemblMetazoa" id="CLYHEMP004012.2"/>
    </source>
</evidence>
<dbReference type="InterPro" id="IPR036378">
    <property type="entry name" value="FAS1_dom_sf"/>
</dbReference>
<evidence type="ECO:0000313" key="4">
    <source>
        <dbReference type="Proteomes" id="UP000594262"/>
    </source>
</evidence>
<dbReference type="InterPro" id="IPR050525">
    <property type="entry name" value="ECM_Assembly_Org"/>
</dbReference>
<feature type="domain" description="FAS1" evidence="1">
    <location>
        <begin position="892"/>
        <end position="1026"/>
    </location>
</feature>
<dbReference type="InterPro" id="IPR000782">
    <property type="entry name" value="FAS1_domain"/>
</dbReference>
<accession>A0A7M5WJA5</accession>
<dbReference type="InterPro" id="IPR036465">
    <property type="entry name" value="vWFA_dom_sf"/>
</dbReference>
<dbReference type="PANTHER" id="PTHR24020">
    <property type="entry name" value="COLLAGEN ALPHA"/>
    <property type="match status" value="1"/>
</dbReference>
<keyword evidence="4" id="KW-1185">Reference proteome</keyword>
<dbReference type="Gene3D" id="2.30.180.10">
    <property type="entry name" value="FAS1 domain"/>
    <property type="match status" value="2"/>
</dbReference>
<dbReference type="Gene3D" id="3.40.50.410">
    <property type="entry name" value="von Willebrand factor, type A domain"/>
    <property type="match status" value="3"/>
</dbReference>
<dbReference type="SUPFAM" id="SSF82153">
    <property type="entry name" value="FAS1 domain"/>
    <property type="match status" value="2"/>
</dbReference>
<dbReference type="Pfam" id="PF00092">
    <property type="entry name" value="VWA"/>
    <property type="match status" value="3"/>
</dbReference>
<dbReference type="Proteomes" id="UP000594262">
    <property type="component" value="Unplaced"/>
</dbReference>
<evidence type="ECO:0000259" key="1">
    <source>
        <dbReference type="PROSITE" id="PS50213"/>
    </source>
</evidence>
<evidence type="ECO:0000259" key="2">
    <source>
        <dbReference type="PROSITE" id="PS50234"/>
    </source>
</evidence>
<dbReference type="SMART" id="SM00327">
    <property type="entry name" value="VWA"/>
    <property type="match status" value="3"/>
</dbReference>
<dbReference type="SMART" id="SM00554">
    <property type="entry name" value="FAS1"/>
    <property type="match status" value="2"/>
</dbReference>
<dbReference type="SUPFAM" id="SSF53300">
    <property type="entry name" value="vWA-like"/>
    <property type="match status" value="3"/>
</dbReference>
<sequence>FFSFLSAKLAPEPTCKAKVDVGFVLDSSGSLRNDYDKEKDFLKALAATFGVSDDGARAGVVTFSYYTEHSIKLNDHTSLDTFNEAVDNIKLMGSTTRIDKALRMTQKDMFSIPNGGRPGVNKVLIVLTDGSQTQDVGAEHPGIVAKELRDKGIRVISIGIGQGINTTELVHIAGGKENVFTAATFDDLISGDFLDKVTGFACNQAKYSPPEEIRQCDMEALDVVFGIDMSSRSTQHYPQMNGFLTQFADALSANTKYLNLGALKYGSEAVVTFPYQSKPAADAFSQMVGKLTTVDNGRAVDAALVKAYEAFFKPRHNENGKSAGGYLSADRINEIVSGGKVGLQKVLTRDGEEINRKRLFVLMVAGKHLDNGLDIIPVHAARLLYDLGIQIMVVAFDDVGDRVTSIARNQRDVFEMHKGDSMLKFMNEICNKFEIKQPQYSRNGPIDVAFLLDSSASMYEAYPLQAQIAQKIASQYQLSPNGTRASIVIYSNNAQIELLLKDGTSQEAFKQKVDNLPFLGLDTRLDRGLYLARLALFTKKYGARAKVPKILYIFIDGEQSTLENAALNAQAEELRKLGVQVMIMGVGGAVNRKELEAIAYPNEKVYYSASFHDLLNNEAMIQAMANRTFSNLGPSRIATISLGPSGSLVLPEGLNTNILPSELKRGPVADAVSQQIHLLLALLKSGMPADIITRYFSSQGSLPSLLQYHRQLTYILNKLSPSLKSYGKSFQSIQSCSSMAANSVLDRAFGKHEANKYLDLLTLARQNGGNTFVDLLWATGLAEDLVTSPADHTLIIPTDEVFKNLPENLQKKLRDTCYLRKVLRHHIVKGKVSLADSSTNKIITSFENKPIIFNNYKSKGMTLSGFALKDYDLQARKGLIHVYTSGILLPMTASMETYFKPSQGFQILSAALLDPYVEALLKTSTAITFFAPTDKAFESMSGAERTKLLSDSNSLLTLIKRHMVAQSVYSSFLSNGDMTEVMSLAGENLKLSKLKEGTFMVNDVMVKSPRDVTTGNGVVHTIDELL</sequence>
<proteinExistence type="predicted"/>